<sequence length="396" mass="42539">MTDSNAPKIRCMNVKYSPNLGDGLLSECLEAALLDCGALEAVSIDLAARADYGSQMAGRGKIMAVLSAMPDWLRHQAVRVPLALASRRIWGPHYAAGLKGANAVVIGGGNLLSDHDLNFPTKLALALDTCRARKLPVAFFACGMAAHWSEEGDRRLRRALKDHPPAAVFLRDQASKERWDDRFAEVAGLEAEVVRDPGLMASLRYDPPARPTSGRPRIGLGIMSDVAIRYHSDARMGASELGRRFVDLSRALLDKGAQVVAFTNGSPEDIEMAEAIQSELREISVSAERPARPSDLAAIVAGCHAIAAYRMHAIIAAHSFGVPQLAFAWDDKVAAFLGSVGRSDCLHDFAALSAEEAADILLRFAEEGMEDTARAAVVAEAKADTKRLYDALIAAL</sequence>
<gene>
    <name evidence="2" type="ORF">jaqu_18890</name>
</gene>
<dbReference type="InterPro" id="IPR007345">
    <property type="entry name" value="Polysacch_pyruvyl_Trfase"/>
</dbReference>
<dbReference type="PANTHER" id="PTHR36836:SF1">
    <property type="entry name" value="COLANIC ACID BIOSYNTHESIS PROTEIN WCAK"/>
    <property type="match status" value="1"/>
</dbReference>
<feature type="domain" description="Polysaccharide pyruvyl transferase" evidence="1">
    <location>
        <begin position="19"/>
        <end position="330"/>
    </location>
</feature>
<accession>A0A0D1D8R3</accession>
<dbReference type="STRING" id="935700.jaqu_18890"/>
<dbReference type="PANTHER" id="PTHR36836">
    <property type="entry name" value="COLANIC ACID BIOSYNTHESIS PROTEIN WCAK"/>
    <property type="match status" value="1"/>
</dbReference>
<dbReference type="Proteomes" id="UP000032232">
    <property type="component" value="Unassembled WGS sequence"/>
</dbReference>
<name>A0A0D1D8R3_9RHOB</name>
<dbReference type="Pfam" id="PF04230">
    <property type="entry name" value="PS_pyruv_trans"/>
    <property type="match status" value="1"/>
</dbReference>
<dbReference type="EMBL" id="JYFE01000036">
    <property type="protein sequence ID" value="KIT16293.1"/>
    <property type="molecule type" value="Genomic_DNA"/>
</dbReference>
<keyword evidence="2" id="KW-0808">Transferase</keyword>
<dbReference type="OrthoDB" id="1814359at2"/>
<dbReference type="PATRIC" id="fig|935700.4.peg.1956"/>
<dbReference type="GO" id="GO:0016740">
    <property type="term" value="F:transferase activity"/>
    <property type="evidence" value="ECO:0007669"/>
    <property type="project" value="UniProtKB-KW"/>
</dbReference>
<evidence type="ECO:0000313" key="2">
    <source>
        <dbReference type="EMBL" id="KIT16293.1"/>
    </source>
</evidence>
<organism evidence="2 3">
    <name type="scientific">Jannaschia aquimarina</name>
    <dbReference type="NCBI Taxonomy" id="935700"/>
    <lineage>
        <taxon>Bacteria</taxon>
        <taxon>Pseudomonadati</taxon>
        <taxon>Pseudomonadota</taxon>
        <taxon>Alphaproteobacteria</taxon>
        <taxon>Rhodobacterales</taxon>
        <taxon>Roseobacteraceae</taxon>
        <taxon>Jannaschia</taxon>
    </lineage>
</organism>
<dbReference type="AlphaFoldDB" id="A0A0D1D8R3"/>
<comment type="caution">
    <text evidence="2">The sequence shown here is derived from an EMBL/GenBank/DDBJ whole genome shotgun (WGS) entry which is preliminary data.</text>
</comment>
<evidence type="ECO:0000259" key="1">
    <source>
        <dbReference type="Pfam" id="PF04230"/>
    </source>
</evidence>
<evidence type="ECO:0000313" key="3">
    <source>
        <dbReference type="Proteomes" id="UP000032232"/>
    </source>
</evidence>
<proteinExistence type="predicted"/>
<protein>
    <submittedName>
        <fullName evidence="2">Polysaccharide pyruvyl transferase</fullName>
    </submittedName>
</protein>
<keyword evidence="3" id="KW-1185">Reference proteome</keyword>
<reference evidence="2 3" key="1">
    <citation type="submission" date="2015-02" db="EMBL/GenBank/DDBJ databases">
        <title>Genome Sequence of Jannaschia aquimarina DSM28248, a member of the Roseobacter clade.</title>
        <authorList>
            <person name="Voget S."/>
            <person name="Daniel R."/>
        </authorList>
    </citation>
    <scope>NUCLEOTIDE SEQUENCE [LARGE SCALE GENOMIC DNA]</scope>
    <source>
        <strain evidence="2 3">GSW-M26</strain>
    </source>
</reference>